<name>F0VFF1_NEOCL</name>
<dbReference type="Pfam" id="PF00481">
    <property type="entry name" value="PP2C"/>
    <property type="match status" value="1"/>
</dbReference>
<dbReference type="PROSITE" id="PS51746">
    <property type="entry name" value="PPM_2"/>
    <property type="match status" value="1"/>
</dbReference>
<organism evidence="3 5">
    <name type="scientific">Neospora caninum (strain Liverpool)</name>
    <dbReference type="NCBI Taxonomy" id="572307"/>
    <lineage>
        <taxon>Eukaryota</taxon>
        <taxon>Sar</taxon>
        <taxon>Alveolata</taxon>
        <taxon>Apicomplexa</taxon>
        <taxon>Conoidasida</taxon>
        <taxon>Coccidia</taxon>
        <taxon>Eucoccidiorida</taxon>
        <taxon>Eimeriorina</taxon>
        <taxon>Sarcocystidae</taxon>
        <taxon>Neospora</taxon>
    </lineage>
</organism>
<feature type="compositionally biased region" description="Basic and acidic residues" evidence="1">
    <location>
        <begin position="817"/>
        <end position="831"/>
    </location>
</feature>
<feature type="compositionally biased region" description="Basic residues" evidence="1">
    <location>
        <begin position="592"/>
        <end position="603"/>
    </location>
</feature>
<evidence type="ECO:0000313" key="3">
    <source>
        <dbReference type="EMBL" id="CBZ52445.1"/>
    </source>
</evidence>
<evidence type="ECO:0000313" key="4">
    <source>
        <dbReference type="EMBL" id="CEL66419.1"/>
    </source>
</evidence>
<dbReference type="RefSeq" id="XP_003882477.1">
    <property type="nucleotide sequence ID" value="XM_003882428.1"/>
</dbReference>
<feature type="compositionally biased region" description="Gly residues" evidence="1">
    <location>
        <begin position="361"/>
        <end position="370"/>
    </location>
</feature>
<feature type="compositionally biased region" description="Gly residues" evidence="1">
    <location>
        <begin position="278"/>
        <end position="312"/>
    </location>
</feature>
<dbReference type="OrthoDB" id="10264738at2759"/>
<sequence length="837" mass="89664">MEREEQVSEQRRKRSSSSPPFSSPVSAPVVLSRRTSIASFLPRCCLLLLFYVFYTGESQGSPLSLSLLFPEAAQSDTGKDPQHGSSVEATQDTTQEGQSTSGPGGDDESSSDDDSSSAESGENDEGEEDDDGDDPDDVDTPDFDAPSPEPPRTPWENGSTARDREATLRRNRGSPVPRDRDVPVPPDGHDPAPQEGTDPGPEDRDGPVPRDRSLHKPAEGREGEKARREEREGRSGGSSGAPRSFPPHRLATSSHGSALPRSADYKGSGASPRDADGPSGGRVATGGGAGTAGRRGGTRSGAGTSGSGGRGGVRASHVGGARDATTQDGARLRETTRRSAKPRPQSTDRPPRVANVKENSSGGGRSMGRGAGDEGQETAGSLRNQLRGFASKLIGGGSSRGDKYEDDEEEDMYDGRDEQEKVIVSYAEAFTVTAAGTMVGRRPTDEDALLVNAILPHMPNVRVKAIFDGHGGDEVARYLADNALTYLSHLTSLRAQDIQAACLAMDDAVRRVVWKDAPDAGATGIIAFIEKVVSPVEVNVVGREIVRDDGDPTRPFVPLLEQLQLDALAEGDTYTAMSLGRAELGSSEGRRSRQKKRRRRRAKKITLGAGEAVFRVVVANVGDSRAVLLHQDGSFTPLSRDQKPEQETERLRVEAAGGRVVFGDVPRVDNMLAVARSYGDFYMKDNPRLPADKQKVIAVPDIRMFYATPKDLLLLTCDVPLSPALSLPCSPPGVFEPLPMTYKNVAAVVHQTPVGGSVRGRMKRAVTNLLDAAYETGSNDNISAMLTAFTPKGRFSSHTTLGYTIFTGDGEIIQQGHERQENTRMDPDKVKKNVSLY</sequence>
<dbReference type="InterPro" id="IPR015655">
    <property type="entry name" value="PP2C"/>
</dbReference>
<feature type="compositionally biased region" description="Basic and acidic residues" evidence="1">
    <location>
        <begin position="201"/>
        <end position="234"/>
    </location>
</feature>
<dbReference type="eggNOG" id="KOG0697">
    <property type="taxonomic scope" value="Eukaryota"/>
</dbReference>
<dbReference type="GO" id="GO:0004722">
    <property type="term" value="F:protein serine/threonine phosphatase activity"/>
    <property type="evidence" value="ECO:0007669"/>
    <property type="project" value="InterPro"/>
</dbReference>
<feature type="compositionally biased region" description="Basic and acidic residues" evidence="1">
    <location>
        <begin position="177"/>
        <end position="192"/>
    </location>
</feature>
<feature type="domain" description="PPM-type phosphatase" evidence="2">
    <location>
        <begin position="431"/>
        <end position="789"/>
    </location>
</feature>
<feature type="compositionally biased region" description="Acidic residues" evidence="1">
    <location>
        <begin position="105"/>
        <end position="142"/>
    </location>
</feature>
<dbReference type="PANTHER" id="PTHR47992">
    <property type="entry name" value="PROTEIN PHOSPHATASE"/>
    <property type="match status" value="1"/>
</dbReference>
<evidence type="ECO:0000259" key="2">
    <source>
        <dbReference type="PROSITE" id="PS51746"/>
    </source>
</evidence>
<feature type="region of interest" description="Disordered" evidence="1">
    <location>
        <begin position="817"/>
        <end position="837"/>
    </location>
</feature>
<feature type="region of interest" description="Disordered" evidence="1">
    <location>
        <begin position="1"/>
        <end position="27"/>
    </location>
</feature>
<dbReference type="EMBL" id="FR823388">
    <property type="protein sequence ID" value="CBZ52445.1"/>
    <property type="molecule type" value="Genomic_DNA"/>
</dbReference>
<reference evidence="3" key="1">
    <citation type="submission" date="2011-02" db="EMBL/GenBank/DDBJ databases">
        <authorList>
            <person name="Aslett M."/>
        </authorList>
    </citation>
    <scope>NUCLEOTIDE SEQUENCE</scope>
    <source>
        <strain evidence="3">Liverpool</strain>
    </source>
</reference>
<dbReference type="AlphaFoldDB" id="F0VFF1"/>
<evidence type="ECO:0000256" key="1">
    <source>
        <dbReference type="SAM" id="MobiDB-lite"/>
    </source>
</evidence>
<dbReference type="InterPro" id="IPR036457">
    <property type="entry name" value="PPM-type-like_dom_sf"/>
</dbReference>
<feature type="compositionally biased region" description="Basic and acidic residues" evidence="1">
    <location>
        <begin position="1"/>
        <end position="10"/>
    </location>
</feature>
<dbReference type="Gene3D" id="3.60.40.10">
    <property type="entry name" value="PPM-type phosphatase domain"/>
    <property type="match status" value="1"/>
</dbReference>
<protein>
    <submittedName>
        <fullName evidence="4">Protein phosphatase 2C, putative</fullName>
    </submittedName>
</protein>
<proteinExistence type="predicted"/>
<reference evidence="3" key="2">
    <citation type="submission" date="2011-03" db="EMBL/GenBank/DDBJ databases">
        <title>Comparative genomics and transcriptomics of Neospora caninum and Toxoplasma gondii.</title>
        <authorList>
            <person name="Reid A.J."/>
            <person name="Sohal A."/>
            <person name="Harris D."/>
            <person name="Quail M."/>
            <person name="Sanders M."/>
            <person name="Berriman M."/>
            <person name="Wastling J.M."/>
            <person name="Pain A."/>
        </authorList>
    </citation>
    <scope>NUCLEOTIDE SEQUENCE</scope>
    <source>
        <strain evidence="3">Liverpool</strain>
    </source>
</reference>
<feature type="region of interest" description="Disordered" evidence="1">
    <location>
        <begin position="390"/>
        <end position="416"/>
    </location>
</feature>
<dbReference type="SUPFAM" id="SSF81606">
    <property type="entry name" value="PP2C-like"/>
    <property type="match status" value="1"/>
</dbReference>
<feature type="compositionally biased region" description="Polar residues" evidence="1">
    <location>
        <begin position="83"/>
        <end position="98"/>
    </location>
</feature>
<reference evidence="5" key="3">
    <citation type="journal article" date="2012" name="PLoS Pathog.">
        <title>Comparative genomics of the apicomplexan parasites Toxoplasma gondii and Neospora caninum: Coccidia differing in host range and transmission strategy.</title>
        <authorList>
            <person name="Reid A.J."/>
            <person name="Vermont S.J."/>
            <person name="Cotton J.A."/>
            <person name="Harris D."/>
            <person name="Hill-Cawthorne G.A."/>
            <person name="Konen-Waisman S."/>
            <person name="Latham S.M."/>
            <person name="Mourier T."/>
            <person name="Norton R."/>
            <person name="Quail M.A."/>
            <person name="Sanders M."/>
            <person name="Shanmugam D."/>
            <person name="Sohal A."/>
            <person name="Wasmuth J.D."/>
            <person name="Brunk B."/>
            <person name="Grigg M.E."/>
            <person name="Howard J.C."/>
            <person name="Parkinson J."/>
            <person name="Roos D.S."/>
            <person name="Trees A.J."/>
            <person name="Berriman M."/>
            <person name="Pain A."/>
            <person name="Wastling J.M."/>
        </authorList>
    </citation>
    <scope>NUCLEOTIDE SEQUENCE [LARGE SCALE GENOMIC DNA]</scope>
    <source>
        <strain evidence="5">Liverpool</strain>
    </source>
</reference>
<dbReference type="GeneID" id="13444446"/>
<reference evidence="4" key="4">
    <citation type="journal article" date="2015" name="PLoS ONE">
        <title>Comprehensive Evaluation of Toxoplasma gondii VEG and Neospora caninum LIV Genomes with Tachyzoite Stage Transcriptome and Proteome Defines Novel Transcript Features.</title>
        <authorList>
            <person name="Ramaprasad A."/>
            <person name="Mourier T."/>
            <person name="Naeem R."/>
            <person name="Malas T.B."/>
            <person name="Moussa E."/>
            <person name="Panigrahi A."/>
            <person name="Vermont S.J."/>
            <person name="Otto T.D."/>
            <person name="Wastling J."/>
            <person name="Pain A."/>
        </authorList>
    </citation>
    <scope>NUCLEOTIDE SEQUENCE</scope>
    <source>
        <strain evidence="4">Liverpool</strain>
    </source>
</reference>
<dbReference type="EMBL" id="LN714481">
    <property type="protein sequence ID" value="CEL66419.1"/>
    <property type="molecule type" value="Genomic_DNA"/>
</dbReference>
<feature type="region of interest" description="Disordered" evidence="1">
    <location>
        <begin position="579"/>
        <end position="603"/>
    </location>
</feature>
<dbReference type="InParanoid" id="F0VFF1"/>
<dbReference type="CDD" id="cd00143">
    <property type="entry name" value="PP2Cc"/>
    <property type="match status" value="1"/>
</dbReference>
<accession>F0VFF1</accession>
<evidence type="ECO:0000313" key="5">
    <source>
        <dbReference type="Proteomes" id="UP000007494"/>
    </source>
</evidence>
<dbReference type="SMART" id="SM00332">
    <property type="entry name" value="PP2Cc"/>
    <property type="match status" value="1"/>
</dbReference>
<feature type="region of interest" description="Disordered" evidence="1">
    <location>
        <begin position="73"/>
        <end position="378"/>
    </location>
</feature>
<feature type="compositionally biased region" description="Low complexity" evidence="1">
    <location>
        <begin position="16"/>
        <end position="27"/>
    </location>
</feature>
<feature type="compositionally biased region" description="Low complexity" evidence="1">
    <location>
        <begin position="313"/>
        <end position="322"/>
    </location>
</feature>
<dbReference type="InterPro" id="IPR001932">
    <property type="entry name" value="PPM-type_phosphatase-like_dom"/>
</dbReference>
<dbReference type="Proteomes" id="UP000007494">
    <property type="component" value="Chromosome VIIa"/>
</dbReference>
<keyword evidence="5" id="KW-1185">Reference proteome</keyword>
<dbReference type="VEuPathDB" id="ToxoDB:NCLIV_022340"/>
<gene>
    <name evidence="4" type="ORF">BN1204_022340</name>
    <name evidence="3" type="ORF">NCLIV_022340</name>
</gene>